<keyword evidence="1" id="KW-0812">Transmembrane</keyword>
<evidence type="ECO:0000313" key="2">
    <source>
        <dbReference type="EMBL" id="EKS39692.1"/>
    </source>
</evidence>
<evidence type="ECO:0000313" key="3">
    <source>
        <dbReference type="Proteomes" id="UP000001096"/>
    </source>
</evidence>
<dbReference type="HOGENOM" id="CLU_3077425_0_0_5"/>
<dbReference type="Proteomes" id="UP000001096">
    <property type="component" value="Unassembled WGS sequence"/>
</dbReference>
<comment type="caution">
    <text evidence="2">The sequence shown here is derived from an EMBL/GenBank/DDBJ whole genome shotgun (WGS) entry which is preliminary data.</text>
</comment>
<proteinExistence type="predicted"/>
<feature type="transmembrane region" description="Helical" evidence="1">
    <location>
        <begin position="6"/>
        <end position="28"/>
    </location>
</feature>
<keyword evidence="3" id="KW-1185">Reference proteome</keyword>
<name>K8PAQ8_9BRAD</name>
<protein>
    <submittedName>
        <fullName evidence="2">Uncharacterized protein</fullName>
    </submittedName>
</protein>
<evidence type="ECO:0000256" key="1">
    <source>
        <dbReference type="SAM" id="Phobius"/>
    </source>
</evidence>
<dbReference type="RefSeq" id="WP_006020370.1">
    <property type="nucleotide sequence ID" value="NZ_KB375282.1"/>
</dbReference>
<dbReference type="EMBL" id="AGWX01000002">
    <property type="protein sequence ID" value="EKS39692.1"/>
    <property type="molecule type" value="Genomic_DNA"/>
</dbReference>
<dbReference type="AlphaFoldDB" id="K8PAQ8"/>
<dbReference type="eggNOG" id="ENOG5031554">
    <property type="taxonomic scope" value="Bacteria"/>
</dbReference>
<keyword evidence="1" id="KW-1133">Transmembrane helix</keyword>
<keyword evidence="1" id="KW-0472">Membrane</keyword>
<accession>K8PAQ8</accession>
<gene>
    <name evidence="2" type="ORF">HMPREF9695_01653</name>
</gene>
<dbReference type="PATRIC" id="fig|883078.3.peg.1692"/>
<organism evidence="2 3">
    <name type="scientific">Afipia broomeae ATCC 49717</name>
    <dbReference type="NCBI Taxonomy" id="883078"/>
    <lineage>
        <taxon>Bacteria</taxon>
        <taxon>Pseudomonadati</taxon>
        <taxon>Pseudomonadota</taxon>
        <taxon>Alphaproteobacteria</taxon>
        <taxon>Hyphomicrobiales</taxon>
        <taxon>Nitrobacteraceae</taxon>
        <taxon>Afipia</taxon>
    </lineage>
</organism>
<sequence length="54" mass="6001">MSTALQAALSCAAIFILAFATIWAFWFVERWRGDSAPNIDKLTGDIVKRGRSRA</sequence>
<reference evidence="2 3" key="1">
    <citation type="submission" date="2012-04" db="EMBL/GenBank/DDBJ databases">
        <title>The Genome Sequence of Afipia broomeae ATCC 49717.</title>
        <authorList>
            <consortium name="The Broad Institute Genome Sequencing Platform"/>
            <person name="Earl A."/>
            <person name="Ward D."/>
            <person name="Feldgarden M."/>
            <person name="Gevers D."/>
            <person name="Huys G."/>
            <person name="Walker B."/>
            <person name="Young S.K."/>
            <person name="Zeng Q."/>
            <person name="Gargeya S."/>
            <person name="Fitzgerald M."/>
            <person name="Haas B."/>
            <person name="Abouelleil A."/>
            <person name="Alvarado L."/>
            <person name="Arachchi H.M."/>
            <person name="Berlin A."/>
            <person name="Chapman S.B."/>
            <person name="Goldberg J."/>
            <person name="Griggs A."/>
            <person name="Gujja S."/>
            <person name="Hansen M."/>
            <person name="Howarth C."/>
            <person name="Imamovic A."/>
            <person name="Larimer J."/>
            <person name="McCowen C."/>
            <person name="Montmayeur A."/>
            <person name="Murphy C."/>
            <person name="Neiman D."/>
            <person name="Pearson M."/>
            <person name="Priest M."/>
            <person name="Roberts A."/>
            <person name="Saif S."/>
            <person name="Shea T."/>
            <person name="Sisk P."/>
            <person name="Sykes S."/>
            <person name="Wortman J."/>
            <person name="Nusbaum C."/>
            <person name="Birren B."/>
        </authorList>
    </citation>
    <scope>NUCLEOTIDE SEQUENCE [LARGE SCALE GENOMIC DNA]</scope>
    <source>
        <strain evidence="2 3">ATCC 49717</strain>
    </source>
</reference>